<keyword evidence="5 9" id="KW-0378">Hydrolase</keyword>
<keyword evidence="4 9" id="KW-0547">Nucleotide-binding</keyword>
<dbReference type="RefSeq" id="WP_252465015.1">
    <property type="nucleotide sequence ID" value="NZ_JALBWM010000011.1"/>
</dbReference>
<comment type="cofactor">
    <cofactor evidence="9">
        <name>Zn(2+)</name>
        <dbReference type="ChEBI" id="CHEBI:29105"/>
    </cofactor>
    <text evidence="9">Binds 1 zinc ion per subunit.</text>
</comment>
<dbReference type="PANTHER" id="PTHR21327:SF18">
    <property type="entry name" value="3,4-DIHYDROXY-2-BUTANONE 4-PHOSPHATE SYNTHASE"/>
    <property type="match status" value="1"/>
</dbReference>
<feature type="active site" description="Proton acceptor" evidence="9">
    <location>
        <position position="126"/>
    </location>
</feature>
<dbReference type="PANTHER" id="PTHR21327">
    <property type="entry name" value="GTP CYCLOHYDROLASE II-RELATED"/>
    <property type="match status" value="1"/>
</dbReference>
<proteinExistence type="inferred from homology"/>
<dbReference type="GO" id="GO:0005829">
    <property type="term" value="C:cytosol"/>
    <property type="evidence" value="ECO:0007669"/>
    <property type="project" value="TreeGrafter"/>
</dbReference>
<dbReference type="InterPro" id="IPR032677">
    <property type="entry name" value="GTP_cyclohydro_II"/>
</dbReference>
<comment type="pathway">
    <text evidence="1 9">Cofactor biosynthesis; riboflavin biosynthesis; 5-amino-6-(D-ribitylamino)uracil from GTP: step 1/4.</text>
</comment>
<keyword evidence="3 9" id="KW-0479">Metal-binding</keyword>
<name>A0A9X2EPY7_9GAMM</name>
<dbReference type="Pfam" id="PF00925">
    <property type="entry name" value="GTP_cyclohydro2"/>
    <property type="match status" value="1"/>
</dbReference>
<dbReference type="GO" id="GO:0003935">
    <property type="term" value="F:GTP cyclohydrolase II activity"/>
    <property type="evidence" value="ECO:0007669"/>
    <property type="project" value="UniProtKB-UniRule"/>
</dbReference>
<evidence type="ECO:0000313" key="12">
    <source>
        <dbReference type="EMBL" id="MCO1333593.1"/>
    </source>
</evidence>
<evidence type="ECO:0000256" key="2">
    <source>
        <dbReference type="ARBA" id="ARBA00022619"/>
    </source>
</evidence>
<accession>A0A9X2EPY7</accession>
<evidence type="ECO:0000259" key="11">
    <source>
        <dbReference type="Pfam" id="PF00925"/>
    </source>
</evidence>
<comment type="catalytic activity">
    <reaction evidence="8 9">
        <text>GTP + 4 H2O = 2,5-diamino-6-hydroxy-4-(5-phosphoribosylamino)-pyrimidine + formate + 2 phosphate + 3 H(+)</text>
        <dbReference type="Rhea" id="RHEA:23704"/>
        <dbReference type="ChEBI" id="CHEBI:15377"/>
        <dbReference type="ChEBI" id="CHEBI:15378"/>
        <dbReference type="ChEBI" id="CHEBI:15740"/>
        <dbReference type="ChEBI" id="CHEBI:37565"/>
        <dbReference type="ChEBI" id="CHEBI:43474"/>
        <dbReference type="ChEBI" id="CHEBI:58614"/>
        <dbReference type="EC" id="3.5.4.25"/>
    </reaction>
</comment>
<feature type="domain" description="GTP cyclohydrolase II" evidence="11">
    <location>
        <begin position="7"/>
        <end position="170"/>
    </location>
</feature>
<dbReference type="SUPFAM" id="SSF142695">
    <property type="entry name" value="RibA-like"/>
    <property type="match status" value="1"/>
</dbReference>
<reference evidence="12" key="1">
    <citation type="journal article" date="2022" name="Arch. Microbiol.">
        <title>Microbulbifer okhotskensis sp. nov., isolated from a deep bottom sediment of the Okhotsk Sea.</title>
        <authorList>
            <person name="Romanenko L."/>
            <person name="Kurilenko V."/>
            <person name="Otstavnykh N."/>
            <person name="Velansky P."/>
            <person name="Isaeva M."/>
            <person name="Mikhailov V."/>
        </authorList>
    </citation>
    <scope>NUCLEOTIDE SEQUENCE</scope>
    <source>
        <strain evidence="12">OS29</strain>
    </source>
</reference>
<dbReference type="FunFam" id="3.40.50.10990:FF:000002">
    <property type="entry name" value="GTP cyclohydrolase-2"/>
    <property type="match status" value="1"/>
</dbReference>
<evidence type="ECO:0000256" key="8">
    <source>
        <dbReference type="ARBA" id="ARBA00049295"/>
    </source>
</evidence>
<gene>
    <name evidence="9 12" type="primary">ribA</name>
    <name evidence="12" type="ORF">MO867_04485</name>
</gene>
<feature type="binding site" evidence="9">
    <location>
        <position position="67"/>
    </location>
    <ligand>
        <name>Zn(2+)</name>
        <dbReference type="ChEBI" id="CHEBI:29105"/>
        <note>catalytic</note>
    </ligand>
</feature>
<feature type="active site" description="Nucleophile" evidence="9">
    <location>
        <position position="128"/>
    </location>
</feature>
<feature type="binding site" evidence="9">
    <location>
        <position position="54"/>
    </location>
    <ligand>
        <name>Zn(2+)</name>
        <dbReference type="ChEBI" id="CHEBI:29105"/>
        <note>catalytic</note>
    </ligand>
</feature>
<feature type="compositionally biased region" description="Acidic residues" evidence="10">
    <location>
        <begin position="196"/>
        <end position="205"/>
    </location>
</feature>
<evidence type="ECO:0000256" key="9">
    <source>
        <dbReference type="HAMAP-Rule" id="MF_00179"/>
    </source>
</evidence>
<sequence>MTIRYVESSKLPTSWGMFEMHGFEEVETGKEHVVLTMGDFDTEEPLLARIHSECLTGDALFSLRCDCGAQLQHAMHRIAMEGRGAIFYLRQEGRGIGLLNKIRAYHLQDRGADTVEANEQLGFGADMRDYSILTSMIEHLGIHSIRLMTNNPRKVKALQDLGIEVSERLPHQSGRNPHNAKYLSTKKGKLGHLFENGDEESGEAG</sequence>
<evidence type="ECO:0000313" key="13">
    <source>
        <dbReference type="Proteomes" id="UP001139028"/>
    </source>
</evidence>
<feature type="binding site" evidence="9">
    <location>
        <position position="154"/>
    </location>
    <ligand>
        <name>GTP</name>
        <dbReference type="ChEBI" id="CHEBI:37565"/>
    </ligand>
</feature>
<dbReference type="NCBIfam" id="TIGR00505">
    <property type="entry name" value="ribA"/>
    <property type="match status" value="1"/>
</dbReference>
<dbReference type="CDD" id="cd00641">
    <property type="entry name" value="GTP_cyclohydro2"/>
    <property type="match status" value="1"/>
</dbReference>
<dbReference type="GO" id="GO:0008270">
    <property type="term" value="F:zinc ion binding"/>
    <property type="evidence" value="ECO:0007669"/>
    <property type="project" value="UniProtKB-UniRule"/>
</dbReference>
<dbReference type="AlphaFoldDB" id="A0A9X2EPY7"/>
<comment type="caution">
    <text evidence="12">The sequence shown here is derived from an EMBL/GenBank/DDBJ whole genome shotgun (WGS) entry which is preliminary data.</text>
</comment>
<feature type="binding site" evidence="9">
    <location>
        <position position="70"/>
    </location>
    <ligand>
        <name>GTP</name>
        <dbReference type="ChEBI" id="CHEBI:37565"/>
    </ligand>
</feature>
<feature type="binding site" evidence="9">
    <location>
        <begin position="49"/>
        <end position="53"/>
    </location>
    <ligand>
        <name>GTP</name>
        <dbReference type="ChEBI" id="CHEBI:37565"/>
    </ligand>
</feature>
<keyword evidence="7 9" id="KW-0342">GTP-binding</keyword>
<feature type="binding site" evidence="9">
    <location>
        <position position="65"/>
    </location>
    <ligand>
        <name>Zn(2+)</name>
        <dbReference type="ChEBI" id="CHEBI:29105"/>
        <note>catalytic</note>
    </ligand>
</feature>
<evidence type="ECO:0000256" key="6">
    <source>
        <dbReference type="ARBA" id="ARBA00022833"/>
    </source>
</evidence>
<dbReference type="NCBIfam" id="NF001591">
    <property type="entry name" value="PRK00393.1"/>
    <property type="match status" value="1"/>
</dbReference>
<feature type="binding site" evidence="9">
    <location>
        <begin position="92"/>
        <end position="94"/>
    </location>
    <ligand>
        <name>GTP</name>
        <dbReference type="ChEBI" id="CHEBI:37565"/>
    </ligand>
</feature>
<dbReference type="EC" id="3.5.4.25" evidence="9"/>
<dbReference type="Gene3D" id="3.40.50.10990">
    <property type="entry name" value="GTP cyclohydrolase II"/>
    <property type="match status" value="1"/>
</dbReference>
<comment type="function">
    <text evidence="9">Catalyzes the conversion of GTP to 2,5-diamino-6-ribosylamino-4(3H)-pyrimidinone 5'-phosphate (DARP), formate and pyrophosphate.</text>
</comment>
<dbReference type="GO" id="GO:0005525">
    <property type="term" value="F:GTP binding"/>
    <property type="evidence" value="ECO:0007669"/>
    <property type="project" value="UniProtKB-KW"/>
</dbReference>
<evidence type="ECO:0000256" key="10">
    <source>
        <dbReference type="SAM" id="MobiDB-lite"/>
    </source>
</evidence>
<dbReference type="EMBL" id="JALBWM010000011">
    <property type="protein sequence ID" value="MCO1333593.1"/>
    <property type="molecule type" value="Genomic_DNA"/>
</dbReference>
<keyword evidence="6 9" id="KW-0862">Zinc</keyword>
<dbReference type="InterPro" id="IPR036144">
    <property type="entry name" value="RibA-like_sf"/>
</dbReference>
<comment type="similarity">
    <text evidence="9">Belongs to the GTP cyclohydrolase II family.</text>
</comment>
<feature type="binding site" evidence="9">
    <location>
        <position position="149"/>
    </location>
    <ligand>
        <name>GTP</name>
        <dbReference type="ChEBI" id="CHEBI:37565"/>
    </ligand>
</feature>
<dbReference type="GO" id="GO:0009231">
    <property type="term" value="P:riboflavin biosynthetic process"/>
    <property type="evidence" value="ECO:0007669"/>
    <property type="project" value="UniProtKB-UniRule"/>
</dbReference>
<evidence type="ECO:0000256" key="7">
    <source>
        <dbReference type="ARBA" id="ARBA00023134"/>
    </source>
</evidence>
<evidence type="ECO:0000256" key="3">
    <source>
        <dbReference type="ARBA" id="ARBA00022723"/>
    </source>
</evidence>
<keyword evidence="2 9" id="KW-0686">Riboflavin biosynthesis</keyword>
<protein>
    <recommendedName>
        <fullName evidence="9">GTP cyclohydrolase-2</fullName>
        <ecNumber evidence="9">3.5.4.25</ecNumber>
    </recommendedName>
    <alternativeName>
        <fullName evidence="9">GTP cyclohydrolase II</fullName>
    </alternativeName>
</protein>
<feature type="region of interest" description="Disordered" evidence="10">
    <location>
        <begin position="168"/>
        <end position="205"/>
    </location>
</feature>
<dbReference type="Proteomes" id="UP001139028">
    <property type="component" value="Unassembled WGS sequence"/>
</dbReference>
<dbReference type="HAMAP" id="MF_00179">
    <property type="entry name" value="RibA"/>
    <property type="match status" value="1"/>
</dbReference>
<evidence type="ECO:0000256" key="1">
    <source>
        <dbReference type="ARBA" id="ARBA00004853"/>
    </source>
</evidence>
<organism evidence="12 13">
    <name type="scientific">Microbulbifer okhotskensis</name>
    <dbReference type="NCBI Taxonomy" id="2926617"/>
    <lineage>
        <taxon>Bacteria</taxon>
        <taxon>Pseudomonadati</taxon>
        <taxon>Pseudomonadota</taxon>
        <taxon>Gammaproteobacteria</taxon>
        <taxon>Cellvibrionales</taxon>
        <taxon>Microbulbiferaceae</taxon>
        <taxon>Microbulbifer</taxon>
    </lineage>
</organism>
<keyword evidence="13" id="KW-1185">Reference proteome</keyword>
<feature type="binding site" evidence="9">
    <location>
        <position position="114"/>
    </location>
    <ligand>
        <name>GTP</name>
        <dbReference type="ChEBI" id="CHEBI:37565"/>
    </ligand>
</feature>
<evidence type="ECO:0000256" key="4">
    <source>
        <dbReference type="ARBA" id="ARBA00022741"/>
    </source>
</evidence>
<evidence type="ECO:0000256" key="5">
    <source>
        <dbReference type="ARBA" id="ARBA00022801"/>
    </source>
</evidence>
<dbReference type="InterPro" id="IPR000926">
    <property type="entry name" value="RibA"/>
</dbReference>